<sequence length="172" mass="19777">LEGIRHRVCLAAFELSSFGNLNFFLKEHDVDDNSGDSKKKIPRASVENIPKMALKQSVLISFCKQIATAMAFIAEKKVVHRDLSTRSILVFQNNVVKITDFGMSRKLYDSPNYVQIEQLPIPMPWRWMSPESFRYMQFSTQSDVWSFGRTATFKTSTCTSRSVRFYEAMLGI</sequence>
<dbReference type="InterPro" id="IPR000719">
    <property type="entry name" value="Prot_kinase_dom"/>
</dbReference>
<dbReference type="PANTHER" id="PTHR24416:SF611">
    <property type="entry name" value="TYROSINE-PROTEIN KINASE TRANSMEMBRANE RECEPTOR ROR"/>
    <property type="match status" value="1"/>
</dbReference>
<evidence type="ECO:0000313" key="2">
    <source>
        <dbReference type="EMBL" id="CAG7722837.1"/>
    </source>
</evidence>
<evidence type="ECO:0000259" key="1">
    <source>
        <dbReference type="PROSITE" id="PS50011"/>
    </source>
</evidence>
<dbReference type="InterPro" id="IPR020635">
    <property type="entry name" value="Tyr_kinase_cat_dom"/>
</dbReference>
<gene>
    <name evidence="2" type="ORF">AFUS01_LOCUS11948</name>
</gene>
<feature type="domain" description="Protein kinase" evidence="1">
    <location>
        <begin position="1"/>
        <end position="172"/>
    </location>
</feature>
<dbReference type="EMBL" id="CAJVCH010092827">
    <property type="protein sequence ID" value="CAG7722837.1"/>
    <property type="molecule type" value="Genomic_DNA"/>
</dbReference>
<keyword evidence="3" id="KW-1185">Reference proteome</keyword>
<dbReference type="PANTHER" id="PTHR24416">
    <property type="entry name" value="TYROSINE-PROTEIN KINASE RECEPTOR"/>
    <property type="match status" value="1"/>
</dbReference>
<dbReference type="AlphaFoldDB" id="A0A8J2NRA5"/>
<organism evidence="2 3">
    <name type="scientific">Allacma fusca</name>
    <dbReference type="NCBI Taxonomy" id="39272"/>
    <lineage>
        <taxon>Eukaryota</taxon>
        <taxon>Metazoa</taxon>
        <taxon>Ecdysozoa</taxon>
        <taxon>Arthropoda</taxon>
        <taxon>Hexapoda</taxon>
        <taxon>Collembola</taxon>
        <taxon>Symphypleona</taxon>
        <taxon>Sminthuridae</taxon>
        <taxon>Allacma</taxon>
    </lineage>
</organism>
<dbReference type="Pfam" id="PF07714">
    <property type="entry name" value="PK_Tyr_Ser-Thr"/>
    <property type="match status" value="1"/>
</dbReference>
<proteinExistence type="predicted"/>
<dbReference type="OrthoDB" id="3256376at2759"/>
<dbReference type="InterPro" id="IPR050122">
    <property type="entry name" value="RTK"/>
</dbReference>
<dbReference type="GO" id="GO:0043235">
    <property type="term" value="C:receptor complex"/>
    <property type="evidence" value="ECO:0007669"/>
    <property type="project" value="TreeGrafter"/>
</dbReference>
<evidence type="ECO:0000313" key="3">
    <source>
        <dbReference type="Proteomes" id="UP000708208"/>
    </source>
</evidence>
<name>A0A8J2NRA5_9HEXA</name>
<dbReference type="SMART" id="SM00219">
    <property type="entry name" value="TyrKc"/>
    <property type="match status" value="1"/>
</dbReference>
<dbReference type="GO" id="GO:0007169">
    <property type="term" value="P:cell surface receptor protein tyrosine kinase signaling pathway"/>
    <property type="evidence" value="ECO:0007669"/>
    <property type="project" value="TreeGrafter"/>
</dbReference>
<dbReference type="Proteomes" id="UP000708208">
    <property type="component" value="Unassembled WGS sequence"/>
</dbReference>
<dbReference type="GO" id="GO:0004714">
    <property type="term" value="F:transmembrane receptor protein tyrosine kinase activity"/>
    <property type="evidence" value="ECO:0007669"/>
    <property type="project" value="TreeGrafter"/>
</dbReference>
<dbReference type="GO" id="GO:0005886">
    <property type="term" value="C:plasma membrane"/>
    <property type="evidence" value="ECO:0007669"/>
    <property type="project" value="TreeGrafter"/>
</dbReference>
<accession>A0A8J2NRA5</accession>
<dbReference type="GO" id="GO:0005524">
    <property type="term" value="F:ATP binding"/>
    <property type="evidence" value="ECO:0007669"/>
    <property type="project" value="InterPro"/>
</dbReference>
<dbReference type="InterPro" id="IPR001245">
    <property type="entry name" value="Ser-Thr/Tyr_kinase_cat_dom"/>
</dbReference>
<protein>
    <recommendedName>
        <fullName evidence="1">Protein kinase domain-containing protein</fullName>
    </recommendedName>
</protein>
<reference evidence="2" key="1">
    <citation type="submission" date="2021-06" db="EMBL/GenBank/DDBJ databases">
        <authorList>
            <person name="Hodson N. C."/>
            <person name="Mongue J. A."/>
            <person name="Jaron S. K."/>
        </authorList>
    </citation>
    <scope>NUCLEOTIDE SEQUENCE</scope>
</reference>
<dbReference type="PROSITE" id="PS50011">
    <property type="entry name" value="PROTEIN_KINASE_DOM"/>
    <property type="match status" value="1"/>
</dbReference>
<feature type="non-terminal residue" evidence="2">
    <location>
        <position position="1"/>
    </location>
</feature>
<comment type="caution">
    <text evidence="2">The sequence shown here is derived from an EMBL/GenBank/DDBJ whole genome shotgun (WGS) entry which is preliminary data.</text>
</comment>